<gene>
    <name evidence="2" type="ORF">LCGC14_1983800</name>
</gene>
<keyword evidence="1" id="KW-1133">Transmembrane helix</keyword>
<evidence type="ECO:0000256" key="1">
    <source>
        <dbReference type="SAM" id="Phobius"/>
    </source>
</evidence>
<dbReference type="EMBL" id="LAZR01022252">
    <property type="protein sequence ID" value="KKL82536.1"/>
    <property type="molecule type" value="Genomic_DNA"/>
</dbReference>
<feature type="transmembrane region" description="Helical" evidence="1">
    <location>
        <begin position="20"/>
        <end position="37"/>
    </location>
</feature>
<organism evidence="2">
    <name type="scientific">marine sediment metagenome</name>
    <dbReference type="NCBI Taxonomy" id="412755"/>
    <lineage>
        <taxon>unclassified sequences</taxon>
        <taxon>metagenomes</taxon>
        <taxon>ecological metagenomes</taxon>
    </lineage>
</organism>
<keyword evidence="1" id="KW-0472">Membrane</keyword>
<name>A0A0F9FW87_9ZZZZ</name>
<protein>
    <submittedName>
        <fullName evidence="2">Uncharacterized protein</fullName>
    </submittedName>
</protein>
<proteinExistence type="predicted"/>
<keyword evidence="1" id="KW-0812">Transmembrane</keyword>
<sequence length="62" mass="6539">MSFDLIKTVGDIVEKSGQKALEIFGLSVIAALILLFGDRFIGLAVIAMEAGLEFVLSILAAV</sequence>
<dbReference type="AlphaFoldDB" id="A0A0F9FW87"/>
<evidence type="ECO:0000313" key="2">
    <source>
        <dbReference type="EMBL" id="KKL82536.1"/>
    </source>
</evidence>
<reference evidence="2" key="1">
    <citation type="journal article" date="2015" name="Nature">
        <title>Complex archaea that bridge the gap between prokaryotes and eukaryotes.</title>
        <authorList>
            <person name="Spang A."/>
            <person name="Saw J.H."/>
            <person name="Jorgensen S.L."/>
            <person name="Zaremba-Niedzwiedzka K."/>
            <person name="Martijn J."/>
            <person name="Lind A.E."/>
            <person name="van Eijk R."/>
            <person name="Schleper C."/>
            <person name="Guy L."/>
            <person name="Ettema T.J."/>
        </authorList>
    </citation>
    <scope>NUCLEOTIDE SEQUENCE</scope>
</reference>
<accession>A0A0F9FW87</accession>
<comment type="caution">
    <text evidence="2">The sequence shown here is derived from an EMBL/GenBank/DDBJ whole genome shotgun (WGS) entry which is preliminary data.</text>
</comment>